<dbReference type="AlphaFoldDB" id="A0AAV9Z2G3"/>
<gene>
    <name evidence="2" type="ORF">R3P38DRAFT_3380264</name>
</gene>
<evidence type="ECO:0000313" key="2">
    <source>
        <dbReference type="EMBL" id="KAK6969216.1"/>
    </source>
</evidence>
<sequence>MDSFKLDTAQSREHLAVTRRLASKGAERMTAAATVATHFLRGEEPRKALGEAGGPPERSEVEKSRAVGAASGWRGRCGGRRLRSGFRVQGVESGSKAGMMWSGVGYPWPPNMNANLEHVLLIPICRPPYTLFIRNHSTHEIRHSEALPLASRIVVTVLQERPGAAAEGRGGASGAKDEHRLEYAAEWERSTNKVAVDVSVI</sequence>
<reference evidence="2 3" key="1">
    <citation type="journal article" date="2024" name="J Genomics">
        <title>Draft genome sequencing and assembly of Favolaschia claudopus CIRM-BRFM 2984 isolated from oak limbs.</title>
        <authorList>
            <person name="Navarro D."/>
            <person name="Drula E."/>
            <person name="Chaduli D."/>
            <person name="Cazenave R."/>
            <person name="Ahrendt S."/>
            <person name="Wang J."/>
            <person name="Lipzen A."/>
            <person name="Daum C."/>
            <person name="Barry K."/>
            <person name="Grigoriev I.V."/>
            <person name="Favel A."/>
            <person name="Rosso M.N."/>
            <person name="Martin F."/>
        </authorList>
    </citation>
    <scope>NUCLEOTIDE SEQUENCE [LARGE SCALE GENOMIC DNA]</scope>
    <source>
        <strain evidence="2 3">CIRM-BRFM 2984</strain>
    </source>
</reference>
<dbReference type="Proteomes" id="UP001362999">
    <property type="component" value="Unassembled WGS sequence"/>
</dbReference>
<proteinExistence type="predicted"/>
<evidence type="ECO:0000313" key="3">
    <source>
        <dbReference type="Proteomes" id="UP001362999"/>
    </source>
</evidence>
<accession>A0AAV9Z2G3</accession>
<feature type="region of interest" description="Disordered" evidence="1">
    <location>
        <begin position="42"/>
        <end position="70"/>
    </location>
</feature>
<organism evidence="2 3">
    <name type="scientific">Favolaschia claudopus</name>
    <dbReference type="NCBI Taxonomy" id="2862362"/>
    <lineage>
        <taxon>Eukaryota</taxon>
        <taxon>Fungi</taxon>
        <taxon>Dikarya</taxon>
        <taxon>Basidiomycota</taxon>
        <taxon>Agaricomycotina</taxon>
        <taxon>Agaricomycetes</taxon>
        <taxon>Agaricomycetidae</taxon>
        <taxon>Agaricales</taxon>
        <taxon>Marasmiineae</taxon>
        <taxon>Mycenaceae</taxon>
        <taxon>Favolaschia</taxon>
    </lineage>
</organism>
<comment type="caution">
    <text evidence="2">The sequence shown here is derived from an EMBL/GenBank/DDBJ whole genome shotgun (WGS) entry which is preliminary data.</text>
</comment>
<name>A0AAV9Z2G3_9AGAR</name>
<dbReference type="EMBL" id="JAWWNJ010000231">
    <property type="protein sequence ID" value="KAK6969216.1"/>
    <property type="molecule type" value="Genomic_DNA"/>
</dbReference>
<evidence type="ECO:0000256" key="1">
    <source>
        <dbReference type="SAM" id="MobiDB-lite"/>
    </source>
</evidence>
<protein>
    <submittedName>
        <fullName evidence="2">Uncharacterized protein</fullName>
    </submittedName>
</protein>
<keyword evidence="3" id="KW-1185">Reference proteome</keyword>